<organism evidence="8 9">
    <name type="scientific">Ornithinibacter aureus</name>
    <dbReference type="NCBI Taxonomy" id="622664"/>
    <lineage>
        <taxon>Bacteria</taxon>
        <taxon>Bacillati</taxon>
        <taxon>Actinomycetota</taxon>
        <taxon>Actinomycetes</taxon>
        <taxon>Micrococcales</taxon>
        <taxon>Intrasporangiaceae</taxon>
        <taxon>Ornithinibacter</taxon>
    </lineage>
</organism>
<evidence type="ECO:0000256" key="2">
    <source>
        <dbReference type="ARBA" id="ARBA00022475"/>
    </source>
</evidence>
<feature type="transmembrane region" description="Helical" evidence="6">
    <location>
        <begin position="101"/>
        <end position="125"/>
    </location>
</feature>
<comment type="subcellular location">
    <subcellularLocation>
        <location evidence="1">Cell membrane</location>
        <topology evidence="1">Multi-pass membrane protein</topology>
    </subcellularLocation>
</comment>
<name>A0ABP8JY15_9MICO</name>
<feature type="transmembrane region" description="Helical" evidence="6">
    <location>
        <begin position="412"/>
        <end position="433"/>
    </location>
</feature>
<feature type="transmembrane region" description="Helical" evidence="6">
    <location>
        <begin position="559"/>
        <end position="579"/>
    </location>
</feature>
<dbReference type="EMBL" id="BAABFX010000028">
    <property type="protein sequence ID" value="GAA4397861.1"/>
    <property type="molecule type" value="Genomic_DNA"/>
</dbReference>
<feature type="transmembrane region" description="Helical" evidence="6">
    <location>
        <begin position="210"/>
        <end position="230"/>
    </location>
</feature>
<feature type="transmembrane region" description="Helical" evidence="6">
    <location>
        <begin position="494"/>
        <end position="515"/>
    </location>
</feature>
<comment type="caution">
    <text evidence="8">The sequence shown here is derived from an EMBL/GenBank/DDBJ whole genome shotgun (WGS) entry which is preliminary data.</text>
</comment>
<accession>A0ABP8JY15</accession>
<gene>
    <name evidence="8" type="ORF">GCM10023153_22250</name>
</gene>
<keyword evidence="4 6" id="KW-1133">Transmembrane helix</keyword>
<proteinExistence type="predicted"/>
<feature type="transmembrane region" description="Helical" evidence="6">
    <location>
        <begin position="527"/>
        <end position="547"/>
    </location>
</feature>
<sequence length="671" mass="71459">MPTREDTAIGTRSSAARHGPAGPYGALGLAVAAGLVAVVVAALITGAVAPLDLGDPGPLVRWGVPVVSTISTLAASATVGLLGLAAFLMPERSRTSRRVTATRYAAGAATIWAIAALLEVVLAFADLAGTPLTSPELLDQLVSFVWTLETTRVLLISALVAVVVAACARLATRRAPMAWLAVFTLFAVVILALTGHAAGSASHEDAVNALAIHLLGVVVWTGGLIGLIVMRRGLGSDLGPTVTRYSTVAAWCFAAVTVTGLQQAWIRLGSFDAITTSYGAVVAMKTVAIIALGVLGWLHRRTIATRLTANPSDGSAFARLAVVEIAVMGAATGLASVLARSIPPVPDAPPAPSRILELTGYPDPGPMASGDWFTAWRIDWLFLAVAALAVGLYLAGVVRLRRRGDAWPVLRTVCWVLGWALFVWATCGAPGIWGRVLFSVHMVMHMAVAMIVPLLLVPGAPVTLALRTLKARPDKTWGPREVLLQVVHSRAMKVLANPVVAACFFFFSLAAFYWTGLFELSLTTHTGHLLMIAHFLLTGYLFTWVLIGIDPGVPRWNPLMLLVILFATISFHAFFGVALTGSDTLLAPDFFTQLNLPWGPDPLADQQRAGEIAWGVGEAPTLVLAVIVAVQWFRRDEAQARRLDRQADRDGDAQLRAYNEHLAQLREETER</sequence>
<feature type="transmembrane region" description="Helical" evidence="6">
    <location>
        <begin position="278"/>
        <end position="299"/>
    </location>
</feature>
<dbReference type="RefSeq" id="WP_159902568.1">
    <property type="nucleotide sequence ID" value="NZ_BAABFX010000028.1"/>
</dbReference>
<keyword evidence="5 6" id="KW-0472">Membrane</keyword>
<dbReference type="InterPro" id="IPR019108">
    <property type="entry name" value="Caa3_assmbl_CtaG-rel"/>
</dbReference>
<evidence type="ECO:0000256" key="5">
    <source>
        <dbReference type="ARBA" id="ARBA00023136"/>
    </source>
</evidence>
<dbReference type="PANTHER" id="PTHR34820">
    <property type="entry name" value="INNER MEMBRANE PROTEIN YEBZ"/>
    <property type="match status" value="1"/>
</dbReference>
<evidence type="ECO:0000256" key="3">
    <source>
        <dbReference type="ARBA" id="ARBA00022692"/>
    </source>
</evidence>
<keyword evidence="3 6" id="KW-0812">Transmembrane</keyword>
<feature type="transmembrane region" description="Helical" evidence="6">
    <location>
        <begin position="380"/>
        <end position="400"/>
    </location>
</feature>
<evidence type="ECO:0000256" key="6">
    <source>
        <dbReference type="SAM" id="Phobius"/>
    </source>
</evidence>
<keyword evidence="9" id="KW-1185">Reference proteome</keyword>
<dbReference type="InterPro" id="IPR032694">
    <property type="entry name" value="CopC/D"/>
</dbReference>
<dbReference type="InterPro" id="IPR008457">
    <property type="entry name" value="Cu-R_CopD_dom"/>
</dbReference>
<dbReference type="Pfam" id="PF05425">
    <property type="entry name" value="CopD"/>
    <property type="match status" value="1"/>
</dbReference>
<feature type="transmembrane region" description="Helical" evidence="6">
    <location>
        <begin position="153"/>
        <end position="171"/>
    </location>
</feature>
<feature type="transmembrane region" description="Helical" evidence="6">
    <location>
        <begin position="178"/>
        <end position="198"/>
    </location>
</feature>
<dbReference type="PANTHER" id="PTHR34820:SF4">
    <property type="entry name" value="INNER MEMBRANE PROTEIN YEBZ"/>
    <property type="match status" value="1"/>
</dbReference>
<keyword evidence="2" id="KW-1003">Cell membrane</keyword>
<dbReference type="Pfam" id="PF09678">
    <property type="entry name" value="Caa3_CtaG"/>
    <property type="match status" value="1"/>
</dbReference>
<reference evidence="9" key="1">
    <citation type="journal article" date="2019" name="Int. J. Syst. Evol. Microbiol.">
        <title>The Global Catalogue of Microorganisms (GCM) 10K type strain sequencing project: providing services to taxonomists for standard genome sequencing and annotation.</title>
        <authorList>
            <consortium name="The Broad Institute Genomics Platform"/>
            <consortium name="The Broad Institute Genome Sequencing Center for Infectious Disease"/>
            <person name="Wu L."/>
            <person name="Ma J."/>
        </authorList>
    </citation>
    <scope>NUCLEOTIDE SEQUENCE [LARGE SCALE GENOMIC DNA]</scope>
    <source>
        <strain evidence="9">JCM 17738</strain>
    </source>
</reference>
<protein>
    <submittedName>
        <fullName evidence="8">Cytochrome c oxidase assembly protein</fullName>
    </submittedName>
</protein>
<feature type="transmembrane region" description="Helical" evidence="6">
    <location>
        <begin position="445"/>
        <end position="466"/>
    </location>
</feature>
<feature type="transmembrane region" description="Helical" evidence="6">
    <location>
        <begin position="612"/>
        <end position="633"/>
    </location>
</feature>
<feature type="transmembrane region" description="Helical" evidence="6">
    <location>
        <begin position="242"/>
        <end position="266"/>
    </location>
</feature>
<feature type="domain" description="Copper resistance protein D" evidence="7">
    <location>
        <begin position="241"/>
        <end position="338"/>
    </location>
</feature>
<evidence type="ECO:0000256" key="1">
    <source>
        <dbReference type="ARBA" id="ARBA00004651"/>
    </source>
</evidence>
<evidence type="ECO:0000313" key="9">
    <source>
        <dbReference type="Proteomes" id="UP001500390"/>
    </source>
</evidence>
<evidence type="ECO:0000259" key="7">
    <source>
        <dbReference type="Pfam" id="PF05425"/>
    </source>
</evidence>
<evidence type="ECO:0000313" key="8">
    <source>
        <dbReference type="EMBL" id="GAA4397861.1"/>
    </source>
</evidence>
<evidence type="ECO:0000256" key="4">
    <source>
        <dbReference type="ARBA" id="ARBA00022989"/>
    </source>
</evidence>
<feature type="transmembrane region" description="Helical" evidence="6">
    <location>
        <begin position="64"/>
        <end position="89"/>
    </location>
</feature>
<feature type="transmembrane region" description="Helical" evidence="6">
    <location>
        <begin position="320"/>
        <end position="339"/>
    </location>
</feature>
<feature type="transmembrane region" description="Helical" evidence="6">
    <location>
        <begin position="21"/>
        <end position="44"/>
    </location>
</feature>
<dbReference type="Proteomes" id="UP001500390">
    <property type="component" value="Unassembled WGS sequence"/>
</dbReference>